<organism evidence="1 2">
    <name type="scientific">Nelumbo nucifera</name>
    <name type="common">Sacred lotus</name>
    <dbReference type="NCBI Taxonomy" id="4432"/>
    <lineage>
        <taxon>Eukaryota</taxon>
        <taxon>Viridiplantae</taxon>
        <taxon>Streptophyta</taxon>
        <taxon>Embryophyta</taxon>
        <taxon>Tracheophyta</taxon>
        <taxon>Spermatophyta</taxon>
        <taxon>Magnoliopsida</taxon>
        <taxon>Proteales</taxon>
        <taxon>Nelumbonaceae</taxon>
        <taxon>Nelumbo</taxon>
    </lineage>
</organism>
<dbReference type="Proteomes" id="UP000607653">
    <property type="component" value="Unassembled WGS sequence"/>
</dbReference>
<protein>
    <submittedName>
        <fullName evidence="1">Uncharacterized protein</fullName>
    </submittedName>
</protein>
<gene>
    <name evidence="1" type="ORF">HUJ06_021864</name>
</gene>
<sequence>MRTRTHEVIHGKNRKKIMEDGFISASVSHEYDFMWADNYTPDEPQVQIIEQHNNGHDNADYKKKHAVALGVCVHVVDYITTSVFSLNIEHDQTGLCTQHLL</sequence>
<dbReference type="AlphaFoldDB" id="A0A822XMG3"/>
<dbReference type="EMBL" id="DUZY01000001">
    <property type="protein sequence ID" value="DAD20401.1"/>
    <property type="molecule type" value="Genomic_DNA"/>
</dbReference>
<accession>A0A822XMG3</accession>
<evidence type="ECO:0000313" key="2">
    <source>
        <dbReference type="Proteomes" id="UP000607653"/>
    </source>
</evidence>
<proteinExistence type="predicted"/>
<name>A0A822XMG3_NELNU</name>
<keyword evidence="2" id="KW-1185">Reference proteome</keyword>
<evidence type="ECO:0000313" key="1">
    <source>
        <dbReference type="EMBL" id="DAD20401.1"/>
    </source>
</evidence>
<comment type="caution">
    <text evidence="1">The sequence shown here is derived from an EMBL/GenBank/DDBJ whole genome shotgun (WGS) entry which is preliminary data.</text>
</comment>
<reference evidence="1 2" key="1">
    <citation type="journal article" date="2020" name="Mol. Biol. Evol.">
        <title>Distinct Expression and Methylation Patterns for Genes with Different Fates following a Single Whole-Genome Duplication in Flowering Plants.</title>
        <authorList>
            <person name="Shi T."/>
            <person name="Rahmani R.S."/>
            <person name="Gugger P.F."/>
            <person name="Wang M."/>
            <person name="Li H."/>
            <person name="Zhang Y."/>
            <person name="Li Z."/>
            <person name="Wang Q."/>
            <person name="Van de Peer Y."/>
            <person name="Marchal K."/>
            <person name="Chen J."/>
        </authorList>
    </citation>
    <scope>NUCLEOTIDE SEQUENCE [LARGE SCALE GENOMIC DNA]</scope>
    <source>
        <tissue evidence="1">Leaf</tissue>
    </source>
</reference>